<dbReference type="GeneID" id="116175926"/>
<name>A0A1Y1KZL2_PHOPY</name>
<organism evidence="1">
    <name type="scientific">Photinus pyralis</name>
    <name type="common">Common eastern firefly</name>
    <name type="synonym">Lampyris pyralis</name>
    <dbReference type="NCBI Taxonomy" id="7054"/>
    <lineage>
        <taxon>Eukaryota</taxon>
        <taxon>Metazoa</taxon>
        <taxon>Ecdysozoa</taxon>
        <taxon>Arthropoda</taxon>
        <taxon>Hexapoda</taxon>
        <taxon>Insecta</taxon>
        <taxon>Pterygota</taxon>
        <taxon>Neoptera</taxon>
        <taxon>Endopterygota</taxon>
        <taxon>Coleoptera</taxon>
        <taxon>Polyphaga</taxon>
        <taxon>Elateriformia</taxon>
        <taxon>Elateroidea</taxon>
        <taxon>Lampyridae</taxon>
        <taxon>Lampyrinae</taxon>
        <taxon>Photinus</taxon>
    </lineage>
</organism>
<sequence length="121" mass="14231">MTADFRAYYYSEYHNQISMAHEFSFDLNELNSSTLCKPFISVKDLIAGDKHKVLKMDYISTKYEERVMVETESFKCVLPERYYKFFQSDYRMAKFNDQLKTTDIHLSSLGSAGKTTNLQFV</sequence>
<dbReference type="RefSeq" id="XP_031350173.1">
    <property type="nucleotide sequence ID" value="XM_031494313.1"/>
</dbReference>
<protein>
    <submittedName>
        <fullName evidence="1">Uncharacterized protein</fullName>
    </submittedName>
</protein>
<dbReference type="EMBL" id="GEZM01072153">
    <property type="protein sequence ID" value="JAV65600.1"/>
    <property type="molecule type" value="Transcribed_RNA"/>
</dbReference>
<reference evidence="1" key="1">
    <citation type="journal article" date="2016" name="Sci. Rep.">
        <title>Molecular characterization of firefly nuptial gifts: a multi-omics approach sheds light on postcopulatory sexual selection.</title>
        <authorList>
            <person name="Al-Wathiqui N."/>
            <person name="Fallon T.R."/>
            <person name="South A."/>
            <person name="Weng J.K."/>
            <person name="Lewis S.M."/>
        </authorList>
    </citation>
    <scope>NUCLEOTIDE SEQUENCE</scope>
</reference>
<evidence type="ECO:0000313" key="1">
    <source>
        <dbReference type="EMBL" id="JAV65600.1"/>
    </source>
</evidence>
<accession>A0A1Y1KZL2</accession>
<dbReference type="KEGG" id="ppyr:116175926"/>
<proteinExistence type="predicted"/>
<dbReference type="AlphaFoldDB" id="A0A1Y1KZL2"/>